<evidence type="ECO:0000313" key="1">
    <source>
        <dbReference type="EMBL" id="MEI5609939.1"/>
    </source>
</evidence>
<evidence type="ECO:0008006" key="3">
    <source>
        <dbReference type="Google" id="ProtNLM"/>
    </source>
</evidence>
<name>A0ABU8GC89_9ACTN</name>
<gene>
    <name evidence="1" type="ORF">WB403_12245</name>
</gene>
<sequence length="158" mass="18108">MMDVELRSSGELVRLSRALRGMDNEQIKKRFRKELREAAKPLVPVVRTSIQSIPSRTGKGQLRAAMSKATRIEVRTSGRQAGVAIRVDGRKMPNRSKTLQSYMEGRKRPWRHPVFGNREVWVRQDPKPYFFRVVEPAAGPRSRAAVNRVLDSINREIS</sequence>
<reference evidence="1 2" key="1">
    <citation type="submission" date="2024-03" db="EMBL/GenBank/DDBJ databases">
        <title>First Report of Pectobacterium brasiliscabiei causing potato scab in china.</title>
        <authorList>
            <person name="Handique U."/>
        </authorList>
    </citation>
    <scope>NUCLEOTIDE SEQUENCE [LARGE SCALE GENOMIC DNA]</scope>
    <source>
        <strain evidence="1 2">ZRIMU1503</strain>
    </source>
</reference>
<accession>A0ABU8GC89</accession>
<protein>
    <recommendedName>
        <fullName evidence="3">HK97 gp10 family phage protein</fullName>
    </recommendedName>
</protein>
<keyword evidence="2" id="KW-1185">Reference proteome</keyword>
<organism evidence="1 2">
    <name type="scientific">Streptomyces brasiliscabiei</name>
    <dbReference type="NCBI Taxonomy" id="2736302"/>
    <lineage>
        <taxon>Bacteria</taxon>
        <taxon>Bacillati</taxon>
        <taxon>Actinomycetota</taxon>
        <taxon>Actinomycetes</taxon>
        <taxon>Kitasatosporales</taxon>
        <taxon>Streptomycetaceae</taxon>
        <taxon>Streptomyces</taxon>
    </lineage>
</organism>
<proteinExistence type="predicted"/>
<dbReference type="EMBL" id="JBBAYM010000007">
    <property type="protein sequence ID" value="MEI5609939.1"/>
    <property type="molecule type" value="Genomic_DNA"/>
</dbReference>
<comment type="caution">
    <text evidence="1">The sequence shown here is derived from an EMBL/GenBank/DDBJ whole genome shotgun (WGS) entry which is preliminary data.</text>
</comment>
<dbReference type="Proteomes" id="UP001365781">
    <property type="component" value="Unassembled WGS sequence"/>
</dbReference>
<evidence type="ECO:0000313" key="2">
    <source>
        <dbReference type="Proteomes" id="UP001365781"/>
    </source>
</evidence>
<dbReference type="RefSeq" id="WP_336558231.1">
    <property type="nucleotide sequence ID" value="NZ_JBBAYL010000004.1"/>
</dbReference>